<dbReference type="GO" id="GO:0006915">
    <property type="term" value="P:apoptotic process"/>
    <property type="evidence" value="ECO:0007669"/>
    <property type="project" value="UniProtKB-KW"/>
</dbReference>
<dbReference type="PANTHER" id="PTHR48169">
    <property type="entry name" value="DED DOMAIN-CONTAINING PROTEIN"/>
    <property type="match status" value="1"/>
</dbReference>
<dbReference type="EMBL" id="MU825419">
    <property type="protein sequence ID" value="KAJ7390213.1"/>
    <property type="molecule type" value="Genomic_DNA"/>
</dbReference>
<dbReference type="GO" id="GO:0042981">
    <property type="term" value="P:regulation of apoptotic process"/>
    <property type="evidence" value="ECO:0007669"/>
    <property type="project" value="InterPro"/>
</dbReference>
<dbReference type="InterPro" id="IPR001875">
    <property type="entry name" value="DED_dom"/>
</dbReference>
<proteinExistence type="predicted"/>
<name>A0A9W9ZYI9_9CNID</name>
<evidence type="ECO:0000313" key="3">
    <source>
        <dbReference type="EMBL" id="KAJ7390213.1"/>
    </source>
</evidence>
<accession>A0A9W9ZYI9</accession>
<dbReference type="InterPro" id="IPR011029">
    <property type="entry name" value="DEATH-like_dom_sf"/>
</dbReference>
<dbReference type="Gene3D" id="1.10.533.10">
    <property type="entry name" value="Death Domain, Fas"/>
    <property type="match status" value="1"/>
</dbReference>
<gene>
    <name evidence="3" type="ORF">OS493_026723</name>
</gene>
<sequence length="130" mass="15002">MAQDFEFRSFLLQLSKDMASTDFEQLKYLLKGYVSSAKCEEITEVCKYFGELERMCLLTPTNFGVLKKALGAIGRQDLVEKIEQKENTLPTCSGKVMAITWHRKNTMQFVMSLQSSRTIRCFSPQWTQHS</sequence>
<dbReference type="PANTHER" id="PTHR48169:SF7">
    <property type="entry name" value="CASPASE 10"/>
    <property type="match status" value="1"/>
</dbReference>
<dbReference type="AlphaFoldDB" id="A0A9W9ZYI9"/>
<dbReference type="SUPFAM" id="SSF47986">
    <property type="entry name" value="DEATH domain"/>
    <property type="match status" value="1"/>
</dbReference>
<dbReference type="Proteomes" id="UP001163046">
    <property type="component" value="Unassembled WGS sequence"/>
</dbReference>
<evidence type="ECO:0000256" key="1">
    <source>
        <dbReference type="ARBA" id="ARBA00022703"/>
    </source>
</evidence>
<evidence type="ECO:0000259" key="2">
    <source>
        <dbReference type="PROSITE" id="PS50168"/>
    </source>
</evidence>
<organism evidence="3 4">
    <name type="scientific">Desmophyllum pertusum</name>
    <dbReference type="NCBI Taxonomy" id="174260"/>
    <lineage>
        <taxon>Eukaryota</taxon>
        <taxon>Metazoa</taxon>
        <taxon>Cnidaria</taxon>
        <taxon>Anthozoa</taxon>
        <taxon>Hexacorallia</taxon>
        <taxon>Scleractinia</taxon>
        <taxon>Caryophylliina</taxon>
        <taxon>Caryophylliidae</taxon>
        <taxon>Desmophyllum</taxon>
    </lineage>
</organism>
<dbReference type="PROSITE" id="PS50168">
    <property type="entry name" value="DED"/>
    <property type="match status" value="1"/>
</dbReference>
<feature type="domain" description="DED" evidence="2">
    <location>
        <begin position="6"/>
        <end position="84"/>
    </location>
</feature>
<dbReference type="CDD" id="cd00045">
    <property type="entry name" value="DED"/>
    <property type="match status" value="1"/>
</dbReference>
<comment type="caution">
    <text evidence="3">The sequence shown here is derived from an EMBL/GenBank/DDBJ whole genome shotgun (WGS) entry which is preliminary data.</text>
</comment>
<reference evidence="3" key="1">
    <citation type="submission" date="2023-01" db="EMBL/GenBank/DDBJ databases">
        <title>Genome assembly of the deep-sea coral Lophelia pertusa.</title>
        <authorList>
            <person name="Herrera S."/>
            <person name="Cordes E."/>
        </authorList>
    </citation>
    <scope>NUCLEOTIDE SEQUENCE</scope>
    <source>
        <strain evidence="3">USNM1676648</strain>
        <tissue evidence="3">Polyp</tissue>
    </source>
</reference>
<keyword evidence="4" id="KW-1185">Reference proteome</keyword>
<evidence type="ECO:0000313" key="4">
    <source>
        <dbReference type="Proteomes" id="UP001163046"/>
    </source>
</evidence>
<dbReference type="Pfam" id="PF01335">
    <property type="entry name" value="DED"/>
    <property type="match status" value="1"/>
</dbReference>
<dbReference type="OrthoDB" id="100767at2759"/>
<dbReference type="SMART" id="SM00031">
    <property type="entry name" value="DED"/>
    <property type="match status" value="1"/>
</dbReference>
<keyword evidence="1" id="KW-0053">Apoptosis</keyword>
<protein>
    <recommendedName>
        <fullName evidence="2">DED domain-containing protein</fullName>
    </recommendedName>
</protein>